<dbReference type="GO" id="GO:0005789">
    <property type="term" value="C:endoplasmic reticulum membrane"/>
    <property type="evidence" value="ECO:0007669"/>
    <property type="project" value="TreeGrafter"/>
</dbReference>
<dbReference type="GO" id="GO:0030134">
    <property type="term" value="C:COPII-coated ER to Golgi transport vesicle"/>
    <property type="evidence" value="ECO:0007669"/>
    <property type="project" value="TreeGrafter"/>
</dbReference>
<evidence type="ECO:0000259" key="8">
    <source>
        <dbReference type="PROSITE" id="PS51328"/>
    </source>
</evidence>
<dbReference type="GO" id="GO:0005793">
    <property type="term" value="C:endoplasmic reticulum-Golgi intermediate compartment"/>
    <property type="evidence" value="ECO:0007669"/>
    <property type="project" value="TreeGrafter"/>
</dbReference>
<evidence type="ECO:0000256" key="1">
    <source>
        <dbReference type="ARBA" id="ARBA00004479"/>
    </source>
</evidence>
<evidence type="ECO:0000256" key="4">
    <source>
        <dbReference type="ARBA" id="ARBA00022989"/>
    </source>
</evidence>
<reference evidence="9" key="1">
    <citation type="submission" date="2013-12" db="EMBL/GenBank/DDBJ databases">
        <authorList>
            <person name="Genoscope - CEA"/>
        </authorList>
    </citation>
    <scope>NUCLEOTIDE SEQUENCE</scope>
    <source>
        <strain evidence="9">CBS 1993</strain>
    </source>
</reference>
<dbReference type="OrthoDB" id="270293at2759"/>
<feature type="transmembrane region" description="Helical" evidence="7">
    <location>
        <begin position="391"/>
        <end position="416"/>
    </location>
</feature>
<dbReference type="InterPro" id="IPR005052">
    <property type="entry name" value="Lectin_leg"/>
</dbReference>
<dbReference type="InterPro" id="IPR051136">
    <property type="entry name" value="Intracellular_Lectin-GPT"/>
</dbReference>
<feature type="transmembrane region" description="Helical" evidence="7">
    <location>
        <begin position="21"/>
        <end position="39"/>
    </location>
</feature>
<evidence type="ECO:0000256" key="3">
    <source>
        <dbReference type="ARBA" id="ARBA00022729"/>
    </source>
</evidence>
<comment type="subcellular location">
    <subcellularLocation>
        <location evidence="1">Membrane</location>
        <topology evidence="1">Single-pass type I membrane protein</topology>
    </subcellularLocation>
</comment>
<evidence type="ECO:0000256" key="6">
    <source>
        <dbReference type="SAM" id="MobiDB-lite"/>
    </source>
</evidence>
<dbReference type="GO" id="GO:0000139">
    <property type="term" value="C:Golgi membrane"/>
    <property type="evidence" value="ECO:0007669"/>
    <property type="project" value="TreeGrafter"/>
</dbReference>
<dbReference type="GeneID" id="34522410"/>
<keyword evidence="5 7" id="KW-0472">Membrane</keyword>
<keyword evidence="10" id="KW-1185">Reference proteome</keyword>
<dbReference type="AlphaFoldDB" id="W6MRQ4"/>
<reference evidence="9" key="2">
    <citation type="submission" date="2014-02" db="EMBL/GenBank/DDBJ databases">
        <title>Complete DNA sequence of /Kuraishia capsulata/ illustrates novel genomic features among budding yeasts (/Saccharomycotina/).</title>
        <authorList>
            <person name="Morales L."/>
            <person name="Noel B."/>
            <person name="Porcel B."/>
            <person name="Marcet-Houben M."/>
            <person name="Hullo M-F."/>
            <person name="Sacerdot C."/>
            <person name="Tekaia F."/>
            <person name="Leh-Louis V."/>
            <person name="Despons L."/>
            <person name="Khanna V."/>
            <person name="Aury J-M."/>
            <person name="Barbe V."/>
            <person name="Couloux A."/>
            <person name="Labadie K."/>
            <person name="Pelletier E."/>
            <person name="Souciet J-L."/>
            <person name="Boekhout T."/>
            <person name="Gabaldon T."/>
            <person name="Wincker P."/>
            <person name="Dujon B."/>
        </authorList>
    </citation>
    <scope>NUCLEOTIDE SEQUENCE</scope>
    <source>
        <strain evidence="9">CBS 1993</strain>
    </source>
</reference>
<dbReference type="SUPFAM" id="SSF49899">
    <property type="entry name" value="Concanavalin A-like lectins/glucanases"/>
    <property type="match status" value="1"/>
</dbReference>
<protein>
    <recommendedName>
        <fullName evidence="8">L-type lectin-like domain-containing protein</fullName>
    </recommendedName>
</protein>
<dbReference type="PANTHER" id="PTHR12223:SF45">
    <property type="entry name" value="RE50040P"/>
    <property type="match status" value="1"/>
</dbReference>
<dbReference type="RefSeq" id="XP_022461022.1">
    <property type="nucleotide sequence ID" value="XM_022606162.1"/>
</dbReference>
<dbReference type="PANTHER" id="PTHR12223">
    <property type="entry name" value="VESICULAR MANNOSE-BINDING LECTIN"/>
    <property type="match status" value="1"/>
</dbReference>
<dbReference type="InterPro" id="IPR013320">
    <property type="entry name" value="ConA-like_dom_sf"/>
</dbReference>
<dbReference type="EMBL" id="HG793130">
    <property type="protein sequence ID" value="CDK29033.1"/>
    <property type="molecule type" value="Genomic_DNA"/>
</dbReference>
<dbReference type="Gene3D" id="2.60.120.200">
    <property type="match status" value="1"/>
</dbReference>
<organism evidence="9 10">
    <name type="scientific">Kuraishia capsulata CBS 1993</name>
    <dbReference type="NCBI Taxonomy" id="1382522"/>
    <lineage>
        <taxon>Eukaryota</taxon>
        <taxon>Fungi</taxon>
        <taxon>Dikarya</taxon>
        <taxon>Ascomycota</taxon>
        <taxon>Saccharomycotina</taxon>
        <taxon>Pichiomycetes</taxon>
        <taxon>Pichiales</taxon>
        <taxon>Pichiaceae</taxon>
        <taxon>Kuraishia</taxon>
    </lineage>
</organism>
<proteinExistence type="predicted"/>
<dbReference type="Proteomes" id="UP000019384">
    <property type="component" value="Unassembled WGS sequence"/>
</dbReference>
<name>W6MRQ4_9ASCO</name>
<gene>
    <name evidence="9" type="ORF">KUCA_T00005019001</name>
</gene>
<dbReference type="PROSITE" id="PS51328">
    <property type="entry name" value="L_LECTIN_LIKE"/>
    <property type="match status" value="1"/>
</dbReference>
<keyword evidence="2 7" id="KW-0812">Transmembrane</keyword>
<dbReference type="STRING" id="1382522.W6MRQ4"/>
<evidence type="ECO:0000313" key="9">
    <source>
        <dbReference type="EMBL" id="CDK29033.1"/>
    </source>
</evidence>
<feature type="compositionally biased region" description="Basic residues" evidence="6">
    <location>
        <begin position="347"/>
        <end position="367"/>
    </location>
</feature>
<feature type="region of interest" description="Disordered" evidence="6">
    <location>
        <begin position="335"/>
        <end position="376"/>
    </location>
</feature>
<feature type="domain" description="L-type lectin-like" evidence="8">
    <location>
        <begin position="71"/>
        <end position="310"/>
    </location>
</feature>
<dbReference type="Pfam" id="PF03388">
    <property type="entry name" value="Lectin_leg-like"/>
    <property type="match status" value="1"/>
</dbReference>
<accession>W6MRQ4</accession>
<evidence type="ECO:0000256" key="2">
    <source>
        <dbReference type="ARBA" id="ARBA00022692"/>
    </source>
</evidence>
<keyword evidence="3" id="KW-0732">Signal</keyword>
<dbReference type="HOGENOM" id="CLU_041093_2_0_1"/>
<keyword evidence="4 7" id="KW-1133">Transmembrane helix</keyword>
<dbReference type="GO" id="GO:0005537">
    <property type="term" value="F:D-mannose binding"/>
    <property type="evidence" value="ECO:0007669"/>
    <property type="project" value="TreeGrafter"/>
</dbReference>
<evidence type="ECO:0000313" key="10">
    <source>
        <dbReference type="Proteomes" id="UP000019384"/>
    </source>
</evidence>
<sequence>MDIGDANIVFKLKKRYRRSSPTQRLVVGLVSLLVLYLLWPSSKGKSASSFEDFSSQVLQEDSESADYEVKRSEVAYLALKPPFFNPSTLSLFNYQNGGNMMINRKDNKVRLVRDSPHQVGYLTSNLPIGVSSGKAFELNAEFSVNGPVVRNGLYGDGMAIWLSETPLEQGDVFGLRDGTRGLGIFVDTYKNGPKGKSHGNNNQFPYCSIQHNTDGIPHYDKSRDGANTEIGGCSLKGIYNAEGNALMRLLYIRSQGYLMVEFDMKSDGNWKKCVETTGVDLPESMYLGFSAETGDLMHNVDLFQASVYELSASNGEPVTSPDTVAPLYATEESSKEINDKADATKKAGNRRLPKRKGGPRRRTMSRLKRSEEKAKLKAKEQPSVVHSFFGFIWRLIKMTLYAVLFIIVSYIAWCVYRVQREKAKRRKQGGLL</sequence>
<evidence type="ECO:0000256" key="7">
    <source>
        <dbReference type="SAM" id="Phobius"/>
    </source>
</evidence>
<evidence type="ECO:0000256" key="5">
    <source>
        <dbReference type="ARBA" id="ARBA00023136"/>
    </source>
</evidence>
<dbReference type="GO" id="GO:0006888">
    <property type="term" value="P:endoplasmic reticulum to Golgi vesicle-mediated transport"/>
    <property type="evidence" value="ECO:0007669"/>
    <property type="project" value="TreeGrafter"/>
</dbReference>
<feature type="compositionally biased region" description="Basic and acidic residues" evidence="6">
    <location>
        <begin position="335"/>
        <end position="345"/>
    </location>
</feature>